<dbReference type="InterPro" id="IPR016181">
    <property type="entry name" value="Acyl_CoA_acyltransferase"/>
</dbReference>
<evidence type="ECO:0000313" key="2">
    <source>
        <dbReference type="Proteomes" id="UP001473424"/>
    </source>
</evidence>
<accession>A0ABN7BTF2</accession>
<evidence type="ECO:0008006" key="3">
    <source>
        <dbReference type="Google" id="ProtNLM"/>
    </source>
</evidence>
<proteinExistence type="predicted"/>
<sequence length="61" mass="7286">MFKICKKNLKLTEIYSFTSILNIKSENVMKRIGMKKIKEFYHPKINKSNILAKHVLYKINI</sequence>
<keyword evidence="2" id="KW-1185">Reference proteome</keyword>
<dbReference type="Proteomes" id="UP001473424">
    <property type="component" value="Chromosome"/>
</dbReference>
<dbReference type="Gene3D" id="3.40.630.30">
    <property type="match status" value="1"/>
</dbReference>
<gene>
    <name evidence="1" type="ORF">SAP269_00300</name>
</gene>
<organism evidence="1 2">
    <name type="scientific">Spiroplasma ixodetis</name>
    <dbReference type="NCBI Taxonomy" id="2141"/>
    <lineage>
        <taxon>Bacteria</taxon>
        <taxon>Bacillati</taxon>
        <taxon>Mycoplasmatota</taxon>
        <taxon>Mollicutes</taxon>
        <taxon>Entomoplasmatales</taxon>
        <taxon>Spiroplasmataceae</taxon>
        <taxon>Spiroplasma</taxon>
    </lineage>
</organism>
<dbReference type="EMBL" id="AP028955">
    <property type="protein sequence ID" value="BET37441.1"/>
    <property type="molecule type" value="Genomic_DNA"/>
</dbReference>
<protein>
    <recommendedName>
        <fullName evidence="3">Ribosomal-protein-alanine N-acetyltransferase</fullName>
    </recommendedName>
</protein>
<name>A0ABN7BTF2_9MOLU</name>
<reference evidence="2" key="1">
    <citation type="journal article" date="2024" name="FEMS Microbiol. Lett.">
        <title>Genomic insights into Spiroplasma endosymbionts that induce male-killing and protective phenotypes in the pea aphid.</title>
        <authorList>
            <person name="Arai H."/>
            <person name="Legeai F."/>
            <person name="Kageyama D."/>
            <person name="Sugio A."/>
            <person name="Simon J.C."/>
        </authorList>
    </citation>
    <scope>NUCLEOTIDE SEQUENCE [LARGE SCALE GENOMIC DNA]</scope>
    <source>
        <strain evidence="2">sAp269</strain>
    </source>
</reference>
<dbReference type="SUPFAM" id="SSF55729">
    <property type="entry name" value="Acyl-CoA N-acyltransferases (Nat)"/>
    <property type="match status" value="1"/>
</dbReference>
<evidence type="ECO:0000313" key="1">
    <source>
        <dbReference type="EMBL" id="BET37441.1"/>
    </source>
</evidence>